<sequence length="63" mass="7087">MNPDLGIPRWLIAIQVIVSAAVGAIAHLYVSNIFLSVLSFILAFSVVYVLIGFIYLQFFKKER</sequence>
<organism evidence="2 3">
    <name type="scientific">Lactococcus termiticola</name>
    <dbReference type="NCBI Taxonomy" id="2169526"/>
    <lineage>
        <taxon>Bacteria</taxon>
        <taxon>Bacillati</taxon>
        <taxon>Bacillota</taxon>
        <taxon>Bacilli</taxon>
        <taxon>Lactobacillales</taxon>
        <taxon>Streptococcaceae</taxon>
        <taxon>Lactococcus</taxon>
    </lineage>
</organism>
<comment type="caution">
    <text evidence="2">The sequence shown here is derived from an EMBL/GenBank/DDBJ whole genome shotgun (WGS) entry which is preliminary data.</text>
</comment>
<evidence type="ECO:0000313" key="3">
    <source>
        <dbReference type="Proteomes" id="UP000245021"/>
    </source>
</evidence>
<accession>A0A2R5HIY1</accession>
<gene>
    <name evidence="2" type="ORF">NtB2_00499</name>
</gene>
<dbReference type="RefSeq" id="WP_109245359.1">
    <property type="nucleotide sequence ID" value="NZ_BFFO01000002.1"/>
</dbReference>
<keyword evidence="1" id="KW-1133">Transmembrane helix</keyword>
<keyword evidence="3" id="KW-1185">Reference proteome</keyword>
<reference evidence="2 3" key="1">
    <citation type="journal article" date="2018" name="Genome Announc.">
        <title>Draft Genome Sequence of Lactococcus sp. Strain NtB2 (JCM 32569), Isolated from the Gut of the Higher Termite Nasutitermes takasagoensis.</title>
        <authorList>
            <person name="Noda S."/>
            <person name="Aihara C."/>
            <person name="Yuki M."/>
            <person name="Ohkuma M."/>
        </authorList>
    </citation>
    <scope>NUCLEOTIDE SEQUENCE [LARGE SCALE GENOMIC DNA]</scope>
    <source>
        <strain evidence="2 3">NtB2</strain>
    </source>
</reference>
<proteinExistence type="predicted"/>
<evidence type="ECO:0000256" key="1">
    <source>
        <dbReference type="SAM" id="Phobius"/>
    </source>
</evidence>
<feature type="transmembrane region" description="Helical" evidence="1">
    <location>
        <begin position="33"/>
        <end position="56"/>
    </location>
</feature>
<evidence type="ECO:0000313" key="2">
    <source>
        <dbReference type="EMBL" id="GBG96388.1"/>
    </source>
</evidence>
<keyword evidence="1" id="KW-0812">Transmembrane</keyword>
<dbReference type="EMBL" id="BFFO01000002">
    <property type="protein sequence ID" value="GBG96388.1"/>
    <property type="molecule type" value="Genomic_DNA"/>
</dbReference>
<dbReference type="AlphaFoldDB" id="A0A2R5HIY1"/>
<name>A0A2R5HIY1_9LACT</name>
<protein>
    <submittedName>
        <fullName evidence="2">Uncharacterized protein</fullName>
    </submittedName>
</protein>
<feature type="transmembrane region" description="Helical" evidence="1">
    <location>
        <begin position="7"/>
        <end position="27"/>
    </location>
</feature>
<keyword evidence="1" id="KW-0472">Membrane</keyword>
<dbReference type="Proteomes" id="UP000245021">
    <property type="component" value="Unassembled WGS sequence"/>
</dbReference>